<accession>A0A2R6X8E4</accession>
<protein>
    <submittedName>
        <fullName evidence="1">Uncharacterized protein</fullName>
    </submittedName>
</protein>
<gene>
    <name evidence="1" type="ORF">MARPO_0030s0096</name>
</gene>
<dbReference type="Proteomes" id="UP000244005">
    <property type="component" value="Unassembled WGS sequence"/>
</dbReference>
<dbReference type="AlphaFoldDB" id="A0A2R6X8E4"/>
<organism evidence="1 2">
    <name type="scientific">Marchantia polymorpha</name>
    <name type="common">Common liverwort</name>
    <name type="synonym">Marchantia aquatica</name>
    <dbReference type="NCBI Taxonomy" id="3197"/>
    <lineage>
        <taxon>Eukaryota</taxon>
        <taxon>Viridiplantae</taxon>
        <taxon>Streptophyta</taxon>
        <taxon>Embryophyta</taxon>
        <taxon>Marchantiophyta</taxon>
        <taxon>Marchantiopsida</taxon>
        <taxon>Marchantiidae</taxon>
        <taxon>Marchantiales</taxon>
        <taxon>Marchantiaceae</taxon>
        <taxon>Marchantia</taxon>
    </lineage>
</organism>
<evidence type="ECO:0000313" key="2">
    <source>
        <dbReference type="Proteomes" id="UP000244005"/>
    </source>
</evidence>
<dbReference type="EMBL" id="KZ772702">
    <property type="protein sequence ID" value="PTQ42363.1"/>
    <property type="molecule type" value="Genomic_DNA"/>
</dbReference>
<evidence type="ECO:0000313" key="1">
    <source>
        <dbReference type="EMBL" id="PTQ42363.1"/>
    </source>
</evidence>
<sequence>MWVHTLSLSSEGLVTARAPYMGLLTSTVVELDGRDFISFYVFAIFSPSAAPCELIEASSFLTSLILGLLDLNSVGDKIQAHLFDELT</sequence>
<reference evidence="2" key="1">
    <citation type="journal article" date="2017" name="Cell">
        <title>Insights into land plant evolution garnered from the Marchantia polymorpha genome.</title>
        <authorList>
            <person name="Bowman J.L."/>
            <person name="Kohchi T."/>
            <person name="Yamato K.T."/>
            <person name="Jenkins J."/>
            <person name="Shu S."/>
            <person name="Ishizaki K."/>
            <person name="Yamaoka S."/>
            <person name="Nishihama R."/>
            <person name="Nakamura Y."/>
            <person name="Berger F."/>
            <person name="Adam C."/>
            <person name="Aki S.S."/>
            <person name="Althoff F."/>
            <person name="Araki T."/>
            <person name="Arteaga-Vazquez M.A."/>
            <person name="Balasubrmanian S."/>
            <person name="Barry K."/>
            <person name="Bauer D."/>
            <person name="Boehm C.R."/>
            <person name="Briginshaw L."/>
            <person name="Caballero-Perez J."/>
            <person name="Catarino B."/>
            <person name="Chen F."/>
            <person name="Chiyoda S."/>
            <person name="Chovatia M."/>
            <person name="Davies K.M."/>
            <person name="Delmans M."/>
            <person name="Demura T."/>
            <person name="Dierschke T."/>
            <person name="Dolan L."/>
            <person name="Dorantes-Acosta A.E."/>
            <person name="Eklund D.M."/>
            <person name="Florent S.N."/>
            <person name="Flores-Sandoval E."/>
            <person name="Fujiyama A."/>
            <person name="Fukuzawa H."/>
            <person name="Galik B."/>
            <person name="Grimanelli D."/>
            <person name="Grimwood J."/>
            <person name="Grossniklaus U."/>
            <person name="Hamada T."/>
            <person name="Haseloff J."/>
            <person name="Hetherington A.J."/>
            <person name="Higo A."/>
            <person name="Hirakawa Y."/>
            <person name="Hundley H.N."/>
            <person name="Ikeda Y."/>
            <person name="Inoue K."/>
            <person name="Inoue S.I."/>
            <person name="Ishida S."/>
            <person name="Jia Q."/>
            <person name="Kakita M."/>
            <person name="Kanazawa T."/>
            <person name="Kawai Y."/>
            <person name="Kawashima T."/>
            <person name="Kennedy M."/>
            <person name="Kinose K."/>
            <person name="Kinoshita T."/>
            <person name="Kohara Y."/>
            <person name="Koide E."/>
            <person name="Komatsu K."/>
            <person name="Kopischke S."/>
            <person name="Kubo M."/>
            <person name="Kyozuka J."/>
            <person name="Lagercrantz U."/>
            <person name="Lin S.S."/>
            <person name="Lindquist E."/>
            <person name="Lipzen A.M."/>
            <person name="Lu C.W."/>
            <person name="De Luna E."/>
            <person name="Martienssen R.A."/>
            <person name="Minamino N."/>
            <person name="Mizutani M."/>
            <person name="Mizutani M."/>
            <person name="Mochizuki N."/>
            <person name="Monte I."/>
            <person name="Mosher R."/>
            <person name="Nagasaki H."/>
            <person name="Nakagami H."/>
            <person name="Naramoto S."/>
            <person name="Nishitani K."/>
            <person name="Ohtani M."/>
            <person name="Okamoto T."/>
            <person name="Okumura M."/>
            <person name="Phillips J."/>
            <person name="Pollak B."/>
            <person name="Reinders A."/>
            <person name="Rovekamp M."/>
            <person name="Sano R."/>
            <person name="Sawa S."/>
            <person name="Schmid M.W."/>
            <person name="Shirakawa M."/>
            <person name="Solano R."/>
            <person name="Spunde A."/>
            <person name="Suetsugu N."/>
            <person name="Sugano S."/>
            <person name="Sugiyama A."/>
            <person name="Sun R."/>
            <person name="Suzuki Y."/>
            <person name="Takenaka M."/>
            <person name="Takezawa D."/>
            <person name="Tomogane H."/>
            <person name="Tsuzuki M."/>
            <person name="Ueda T."/>
            <person name="Umeda M."/>
            <person name="Ward J.M."/>
            <person name="Watanabe Y."/>
            <person name="Yazaki K."/>
            <person name="Yokoyama R."/>
            <person name="Yoshitake Y."/>
            <person name="Yotsui I."/>
            <person name="Zachgo S."/>
            <person name="Schmutz J."/>
        </authorList>
    </citation>
    <scope>NUCLEOTIDE SEQUENCE [LARGE SCALE GENOMIC DNA]</scope>
    <source>
        <strain evidence="2">Tak-1</strain>
    </source>
</reference>
<name>A0A2R6X8E4_MARPO</name>
<proteinExistence type="predicted"/>
<keyword evidence="2" id="KW-1185">Reference proteome</keyword>